<dbReference type="AlphaFoldDB" id="A0A197K7Q6"/>
<keyword evidence="2 5" id="KW-0378">Hydrolase</keyword>
<dbReference type="OrthoDB" id="8119704at2759"/>
<dbReference type="Gene3D" id="3.40.50.1820">
    <property type="entry name" value="alpha/beta hydrolase"/>
    <property type="match status" value="1"/>
</dbReference>
<evidence type="ECO:0000256" key="2">
    <source>
        <dbReference type="ARBA" id="ARBA00022801"/>
    </source>
</evidence>
<dbReference type="SUPFAM" id="SSF53474">
    <property type="entry name" value="alpha/beta-Hydrolases"/>
    <property type="match status" value="1"/>
</dbReference>
<keyword evidence="6" id="KW-1185">Reference proteome</keyword>
<organism evidence="5 6">
    <name type="scientific">Linnemannia elongata AG-77</name>
    <dbReference type="NCBI Taxonomy" id="1314771"/>
    <lineage>
        <taxon>Eukaryota</taxon>
        <taxon>Fungi</taxon>
        <taxon>Fungi incertae sedis</taxon>
        <taxon>Mucoromycota</taxon>
        <taxon>Mortierellomycotina</taxon>
        <taxon>Mortierellomycetes</taxon>
        <taxon>Mortierellales</taxon>
        <taxon>Mortierellaceae</taxon>
        <taxon>Linnemannia</taxon>
    </lineage>
</organism>
<dbReference type="GO" id="GO:0006629">
    <property type="term" value="P:lipid metabolic process"/>
    <property type="evidence" value="ECO:0007669"/>
    <property type="project" value="EnsemblFungi"/>
</dbReference>
<dbReference type="InterPro" id="IPR000639">
    <property type="entry name" value="Epox_hydrolase-like"/>
</dbReference>
<comment type="similarity">
    <text evidence="1">Belongs to the AB hydrolase superfamily.</text>
</comment>
<dbReference type="PANTHER" id="PTHR46118">
    <property type="entry name" value="PROTEIN ABHD11"/>
    <property type="match status" value="1"/>
</dbReference>
<accession>A0A197K7Q6</accession>
<name>A0A197K7Q6_9FUNG</name>
<dbReference type="PRINTS" id="PR00111">
    <property type="entry name" value="ABHYDROLASE"/>
</dbReference>
<sequence length="302" mass="34099">MLKQFTLLHQLPRQFMPILTRSIATSTGKLTHPVSLSFTDTPKPSPQEHPRSQPIVVMHGLFGSKQNWKALSKAMAHRLNTRVITLDLRNHGESGHSEEHDYANMVNDVVHFLKEQSVDKPIVIGHSMGGKVAMNLALKHAAHLDRLVVVDMAPVKVKLSTEFAKYVGSMKEIQDANVKKQSEADTIMKKTVSDLGVRQFLLTNLKRDATGDGYSFRIPFETLGNSLEKLGHFDFVPGQDKFDGKVLFIRGVKSKYIMEKEMEAIRSFFPQARIESLDTGHWVHAEKPEEFLKLVTDFAIEK</sequence>
<dbReference type="PRINTS" id="PR00412">
    <property type="entry name" value="EPOXHYDRLASE"/>
</dbReference>
<protein>
    <submittedName>
        <fullName evidence="5">Alpha/beta hydrolase fold protein</fullName>
    </submittedName>
</protein>
<evidence type="ECO:0000313" key="6">
    <source>
        <dbReference type="Proteomes" id="UP000078512"/>
    </source>
</evidence>
<dbReference type="Pfam" id="PF00561">
    <property type="entry name" value="Abhydrolase_1"/>
    <property type="match status" value="1"/>
</dbReference>
<dbReference type="EMBL" id="KV442020">
    <property type="protein sequence ID" value="OAQ33525.1"/>
    <property type="molecule type" value="Genomic_DNA"/>
</dbReference>
<dbReference type="GO" id="GO:0004806">
    <property type="term" value="F:triacylglycerol lipase activity"/>
    <property type="evidence" value="ECO:0007669"/>
    <property type="project" value="EnsemblFungi"/>
</dbReference>
<evidence type="ECO:0000313" key="5">
    <source>
        <dbReference type="EMBL" id="OAQ33525.1"/>
    </source>
</evidence>
<reference evidence="5 6" key="1">
    <citation type="submission" date="2016-05" db="EMBL/GenBank/DDBJ databases">
        <title>Genome sequencing reveals origins of a unique bacterial endosymbiosis in the earliest lineages of terrestrial Fungi.</title>
        <authorList>
            <consortium name="DOE Joint Genome Institute"/>
            <person name="Uehling J."/>
            <person name="Gryganskyi A."/>
            <person name="Hameed K."/>
            <person name="Tschaplinski T."/>
            <person name="Misztal P."/>
            <person name="Wu S."/>
            <person name="Desiro A."/>
            <person name="Vande Pol N."/>
            <person name="Du Z.-Y."/>
            <person name="Zienkiewicz A."/>
            <person name="Zienkiewicz K."/>
            <person name="Morin E."/>
            <person name="Tisserant E."/>
            <person name="Splivallo R."/>
            <person name="Hainaut M."/>
            <person name="Henrissat B."/>
            <person name="Ohm R."/>
            <person name="Kuo A."/>
            <person name="Yan J."/>
            <person name="Lipzen A."/>
            <person name="Nolan M."/>
            <person name="Labutti K."/>
            <person name="Barry K."/>
            <person name="Goldstein A."/>
            <person name="Labbe J."/>
            <person name="Schadt C."/>
            <person name="Tuskan G."/>
            <person name="Grigoriev I."/>
            <person name="Martin F."/>
            <person name="Vilgalys R."/>
            <person name="Bonito G."/>
        </authorList>
    </citation>
    <scope>NUCLEOTIDE SEQUENCE [LARGE SCALE GENOMIC DNA]</scope>
    <source>
        <strain evidence="5 6">AG-77</strain>
    </source>
</reference>
<dbReference type="PANTHER" id="PTHR46118:SF4">
    <property type="entry name" value="PROTEIN ABHD11"/>
    <property type="match status" value="1"/>
</dbReference>
<feature type="compositionally biased region" description="Polar residues" evidence="3">
    <location>
        <begin position="32"/>
        <end position="42"/>
    </location>
</feature>
<dbReference type="FunFam" id="3.40.50.1820:FF:000039">
    <property type="entry name" value="Esterase ybfF"/>
    <property type="match status" value="1"/>
</dbReference>
<evidence type="ECO:0000259" key="4">
    <source>
        <dbReference type="Pfam" id="PF00561"/>
    </source>
</evidence>
<dbReference type="GO" id="GO:0005739">
    <property type="term" value="C:mitochondrion"/>
    <property type="evidence" value="ECO:0007669"/>
    <property type="project" value="EnsemblFungi"/>
</dbReference>
<dbReference type="InterPro" id="IPR029058">
    <property type="entry name" value="AB_hydrolase_fold"/>
</dbReference>
<dbReference type="InterPro" id="IPR000073">
    <property type="entry name" value="AB_hydrolase_1"/>
</dbReference>
<feature type="region of interest" description="Disordered" evidence="3">
    <location>
        <begin position="32"/>
        <end position="51"/>
    </location>
</feature>
<proteinExistence type="inferred from homology"/>
<evidence type="ECO:0000256" key="1">
    <source>
        <dbReference type="ARBA" id="ARBA00008645"/>
    </source>
</evidence>
<evidence type="ECO:0000256" key="3">
    <source>
        <dbReference type="SAM" id="MobiDB-lite"/>
    </source>
</evidence>
<dbReference type="STRING" id="1314771.A0A197K7Q6"/>
<dbReference type="Proteomes" id="UP000078512">
    <property type="component" value="Unassembled WGS sequence"/>
</dbReference>
<gene>
    <name evidence="5" type="ORF">K457DRAFT_133894</name>
</gene>
<feature type="domain" description="AB hydrolase-1" evidence="4">
    <location>
        <begin position="54"/>
        <end position="288"/>
    </location>
</feature>